<keyword evidence="4 8" id="KW-0067">ATP-binding</keyword>
<reference evidence="9" key="1">
    <citation type="submission" date="2021-03" db="EMBL/GenBank/DDBJ databases">
        <authorList>
            <person name="Wang G."/>
        </authorList>
    </citation>
    <scope>NUCLEOTIDE SEQUENCE</scope>
    <source>
        <strain evidence="9">KCTC 12899</strain>
    </source>
</reference>
<dbReference type="Proteomes" id="UP000664417">
    <property type="component" value="Unassembled WGS sequence"/>
</dbReference>
<name>A0A8J7QIG2_9BACT</name>
<keyword evidence="8" id="KW-0963">Cytoplasm</keyword>
<comment type="subcellular location">
    <subcellularLocation>
        <location evidence="8">Cytoplasm</location>
    </subcellularLocation>
</comment>
<evidence type="ECO:0000313" key="10">
    <source>
        <dbReference type="Proteomes" id="UP000664417"/>
    </source>
</evidence>
<evidence type="ECO:0000256" key="6">
    <source>
        <dbReference type="ARBA" id="ARBA00023146"/>
    </source>
</evidence>
<dbReference type="PROSITE" id="PS50861">
    <property type="entry name" value="AA_TRNA_LIGASE_II_GLYAB"/>
    <property type="match status" value="1"/>
</dbReference>
<dbReference type="EC" id="6.1.1.14" evidence="8"/>
<keyword evidence="3 8" id="KW-0547">Nucleotide-binding</keyword>
<dbReference type="EMBL" id="JAFREP010000023">
    <property type="protein sequence ID" value="MBO1321326.1"/>
    <property type="molecule type" value="Genomic_DNA"/>
</dbReference>
<evidence type="ECO:0000256" key="1">
    <source>
        <dbReference type="ARBA" id="ARBA00008226"/>
    </source>
</evidence>
<proteinExistence type="inferred from homology"/>
<dbReference type="GO" id="GO:0005524">
    <property type="term" value="F:ATP binding"/>
    <property type="evidence" value="ECO:0007669"/>
    <property type="project" value="UniProtKB-UniRule"/>
</dbReference>
<keyword evidence="6 8" id="KW-0030">Aminoacyl-tRNA synthetase</keyword>
<accession>A0A8J7QIG2</accession>
<dbReference type="PRINTS" id="PR01045">
    <property type="entry name" value="TRNASYNTHGB"/>
</dbReference>
<organism evidence="9 10">
    <name type="scientific">Acanthopleuribacter pedis</name>
    <dbReference type="NCBI Taxonomy" id="442870"/>
    <lineage>
        <taxon>Bacteria</taxon>
        <taxon>Pseudomonadati</taxon>
        <taxon>Acidobacteriota</taxon>
        <taxon>Holophagae</taxon>
        <taxon>Acanthopleuribacterales</taxon>
        <taxon>Acanthopleuribacteraceae</taxon>
        <taxon>Acanthopleuribacter</taxon>
    </lineage>
</organism>
<dbReference type="PANTHER" id="PTHR30075">
    <property type="entry name" value="GLYCYL-TRNA SYNTHETASE"/>
    <property type="match status" value="1"/>
</dbReference>
<dbReference type="PANTHER" id="PTHR30075:SF2">
    <property type="entry name" value="GLYCINE--TRNA LIGASE, CHLOROPLASTIC_MITOCHONDRIAL 2"/>
    <property type="match status" value="1"/>
</dbReference>
<evidence type="ECO:0000313" key="9">
    <source>
        <dbReference type="EMBL" id="MBO1321326.1"/>
    </source>
</evidence>
<dbReference type="GO" id="GO:0006426">
    <property type="term" value="P:glycyl-tRNA aminoacylation"/>
    <property type="evidence" value="ECO:0007669"/>
    <property type="project" value="UniProtKB-UniRule"/>
</dbReference>
<evidence type="ECO:0000256" key="2">
    <source>
        <dbReference type="ARBA" id="ARBA00022598"/>
    </source>
</evidence>
<dbReference type="InterPro" id="IPR006194">
    <property type="entry name" value="Gly-tRNA-synth_heterodimer"/>
</dbReference>
<protein>
    <recommendedName>
        <fullName evidence="8">Glycine--tRNA ligase beta subunit</fullName>
        <ecNumber evidence="8">6.1.1.14</ecNumber>
    </recommendedName>
    <alternativeName>
        <fullName evidence="8">Glycyl-tRNA synthetase beta subunit</fullName>
        <shortName evidence="8">GlyRS</shortName>
    </alternativeName>
</protein>
<comment type="similarity">
    <text evidence="1 8">Belongs to the class-II aminoacyl-tRNA synthetase family.</text>
</comment>
<dbReference type="GO" id="GO:0005829">
    <property type="term" value="C:cytosol"/>
    <property type="evidence" value="ECO:0007669"/>
    <property type="project" value="TreeGrafter"/>
</dbReference>
<evidence type="ECO:0000256" key="4">
    <source>
        <dbReference type="ARBA" id="ARBA00022840"/>
    </source>
</evidence>
<keyword evidence="10" id="KW-1185">Reference proteome</keyword>
<dbReference type="SUPFAM" id="SSF109604">
    <property type="entry name" value="HD-domain/PDEase-like"/>
    <property type="match status" value="1"/>
</dbReference>
<comment type="caution">
    <text evidence="9">The sequence shown here is derived from an EMBL/GenBank/DDBJ whole genome shotgun (WGS) entry which is preliminary data.</text>
</comment>
<evidence type="ECO:0000256" key="3">
    <source>
        <dbReference type="ARBA" id="ARBA00022741"/>
    </source>
</evidence>
<evidence type="ECO:0000256" key="7">
    <source>
        <dbReference type="ARBA" id="ARBA00047937"/>
    </source>
</evidence>
<dbReference type="NCBIfam" id="TIGR00211">
    <property type="entry name" value="glyS"/>
    <property type="match status" value="1"/>
</dbReference>
<dbReference type="GO" id="GO:0004820">
    <property type="term" value="F:glycine-tRNA ligase activity"/>
    <property type="evidence" value="ECO:0007669"/>
    <property type="project" value="UniProtKB-UniRule"/>
</dbReference>
<sequence length="697" mass="77674">MAEFLLEIGTEEIPARMLRRAHKDLRDGLEKVLAEADLEFDEMESLGAPRQLVVTCRNIQAAQEDRVETVLGPPVKIAYDAAGNPSKALQGFLRANAGLNPDQLFRTQGKKGEVVAGKLEVKGRQTAAILAEAIPALLAKLHFPKKMRWGACEEPFIRPVRSILALFDGAVIPFEFAGVAAANQSFGHRFSGGEAFAVDAIDTYFQRKAERHIAVGHEEREAKIQAQIDNYLAQINGMLVADEALLTEVTDLVESPFVVLGSFDEKFLDIPREVLITSMREHQKSFTVQDHHGKLMPYFLSVASVPEDRKGLVRKGNEWVLNARLYDAKFFWETDREKKFEDLYNKLDHVTFIQELGSYRDKADRLTDLTAFMADSLSLSSVEKGQLKQAAQHAKSDLVSDLVFEFAELQGEIGGLLMRHQGADEPVCQAIYSHYAPSSMDDDLPLNQLGCLISVADKLDTLVGCFAVGLIPTGSKDPYALRRAAQGIIRILVEAELPLDLDALVAKSLELYREKAGVTPPENLAETLQQFCIERIRHYLRKVRGFDYDVVEGVLAAGHARVDQVYQRASAVAEQQEKEDFRGLSLSLKRMKNVIADESDKLGDFDENLLSDPAEQRFWREYTAVRHDIEKAVGEARYEDAMDLMVTLADPAEAYFGTDGVYINVDEDALRLNRKAMCREIGLTLGLVADISTLAPK</sequence>
<dbReference type="HAMAP" id="MF_00255">
    <property type="entry name" value="Gly_tRNA_synth_beta"/>
    <property type="match status" value="1"/>
</dbReference>
<comment type="subunit">
    <text evidence="8">Tetramer of two alpha and two beta subunits.</text>
</comment>
<evidence type="ECO:0000256" key="5">
    <source>
        <dbReference type="ARBA" id="ARBA00022917"/>
    </source>
</evidence>
<dbReference type="Pfam" id="PF02092">
    <property type="entry name" value="tRNA_synt_2f"/>
    <property type="match status" value="1"/>
</dbReference>
<dbReference type="InterPro" id="IPR015944">
    <property type="entry name" value="Gly-tRNA-synth_bsu"/>
</dbReference>
<keyword evidence="5 8" id="KW-0648">Protein biosynthesis</keyword>
<keyword evidence="2 8" id="KW-0436">Ligase</keyword>
<evidence type="ECO:0000256" key="8">
    <source>
        <dbReference type="HAMAP-Rule" id="MF_00255"/>
    </source>
</evidence>
<gene>
    <name evidence="8" type="primary">glyS</name>
    <name evidence="9" type="ORF">J3U88_22790</name>
</gene>
<dbReference type="AlphaFoldDB" id="A0A8J7QIG2"/>
<comment type="catalytic activity">
    <reaction evidence="7 8">
        <text>tRNA(Gly) + glycine + ATP = glycyl-tRNA(Gly) + AMP + diphosphate</text>
        <dbReference type="Rhea" id="RHEA:16013"/>
        <dbReference type="Rhea" id="RHEA-COMP:9664"/>
        <dbReference type="Rhea" id="RHEA-COMP:9683"/>
        <dbReference type="ChEBI" id="CHEBI:30616"/>
        <dbReference type="ChEBI" id="CHEBI:33019"/>
        <dbReference type="ChEBI" id="CHEBI:57305"/>
        <dbReference type="ChEBI" id="CHEBI:78442"/>
        <dbReference type="ChEBI" id="CHEBI:78522"/>
        <dbReference type="ChEBI" id="CHEBI:456215"/>
        <dbReference type="EC" id="6.1.1.14"/>
    </reaction>
</comment>
<dbReference type="RefSeq" id="WP_207861300.1">
    <property type="nucleotide sequence ID" value="NZ_JAFREP010000023.1"/>
</dbReference>